<sequence length="329" mass="37455" precursor="true">MPSKIRWGILGPGAIAHSFAEDLKRVEDAQLVAVGSRDAQRARRFAQKFDIPHAFDSYQALARFEELDVIYIATPHSRHYEDMLLCLEFNKHILCEKSFTINARQAKEVLRIARQKKLFVMEAMWTRFLPVIFKLRQLLQAGEIGRLIMMTADLGFNFPFHPEHRVFNPHLGGGALLDVGIYPLSLCHYLMGVPDELTTLAYLGQTNVDELASVIFKYQDGRMANLYASLRSHTPSDAVFMGTEGVIRLLPPLYRPTGISLKKAGQQEQLIKAEWEGNGYLYEAREVGRCLKQGKLESAIMPHEDTIIIMELMDSIRAQWGLTYPMEAR</sequence>
<protein>
    <submittedName>
        <fullName evidence="6">Oxidoreductase domain protein</fullName>
    </submittedName>
    <submittedName>
        <fullName evidence="5">Putative dehydrogenase</fullName>
    </submittedName>
</protein>
<dbReference type="InterPro" id="IPR036291">
    <property type="entry name" value="NAD(P)-bd_dom_sf"/>
</dbReference>
<dbReference type="Gene3D" id="3.30.360.10">
    <property type="entry name" value="Dihydrodipicolinate Reductase, domain 2"/>
    <property type="match status" value="1"/>
</dbReference>
<dbReference type="PaxDb" id="880073-Calab_1647"/>
<dbReference type="HOGENOM" id="CLU_023194_7_2_0"/>
<dbReference type="GO" id="GO:0000166">
    <property type="term" value="F:nucleotide binding"/>
    <property type="evidence" value="ECO:0007669"/>
    <property type="project" value="InterPro"/>
</dbReference>
<dbReference type="RefSeq" id="WP_006928357.1">
    <property type="nucleotide sequence ID" value="NZ_CM001402.1"/>
</dbReference>
<feature type="domain" description="GFO/IDH/MocA-like oxidoreductase" evidence="4">
    <location>
        <begin position="134"/>
        <end position="248"/>
    </location>
</feature>
<dbReference type="FunCoup" id="H1XRQ6">
    <property type="interactions" value="320"/>
</dbReference>
<accession>H1XRQ6</accession>
<dbReference type="OrthoDB" id="9774191at2"/>
<evidence type="ECO:0000313" key="5">
    <source>
        <dbReference type="EMBL" id="APF17125.1"/>
    </source>
</evidence>
<organism evidence="6 7">
    <name type="scientific">Caldithrix abyssi DSM 13497</name>
    <dbReference type="NCBI Taxonomy" id="880073"/>
    <lineage>
        <taxon>Bacteria</taxon>
        <taxon>Pseudomonadati</taxon>
        <taxon>Calditrichota</taxon>
        <taxon>Calditrichia</taxon>
        <taxon>Calditrichales</taxon>
        <taxon>Calditrichaceae</taxon>
        <taxon>Caldithrix</taxon>
    </lineage>
</organism>
<dbReference type="Pfam" id="PF01408">
    <property type="entry name" value="GFO_IDH_MocA"/>
    <property type="match status" value="1"/>
</dbReference>
<dbReference type="InterPro" id="IPR050984">
    <property type="entry name" value="Gfo/Idh/MocA_domain"/>
</dbReference>
<comment type="similarity">
    <text evidence="1">Belongs to the Gfo/Idh/MocA family.</text>
</comment>
<dbReference type="eggNOG" id="COG0673">
    <property type="taxonomic scope" value="Bacteria"/>
</dbReference>
<evidence type="ECO:0000313" key="8">
    <source>
        <dbReference type="Proteomes" id="UP000183868"/>
    </source>
</evidence>
<dbReference type="InParanoid" id="H1XRQ6"/>
<reference evidence="5 8" key="2">
    <citation type="submission" date="2016-11" db="EMBL/GenBank/DDBJ databases">
        <title>Genomic analysis of Caldithrix abyssi and proposal of a novel bacterial phylum Caldithrichaeota.</title>
        <authorList>
            <person name="Kublanov I."/>
            <person name="Sigalova O."/>
            <person name="Gavrilov S."/>
            <person name="Lebedinsky A."/>
            <person name="Ivanova N."/>
            <person name="Daum C."/>
            <person name="Reddy T."/>
            <person name="Klenk H.P."/>
            <person name="Goker M."/>
            <person name="Reva O."/>
            <person name="Miroshnichenko M."/>
            <person name="Kyprides N."/>
            <person name="Woyke T."/>
            <person name="Gelfand M."/>
        </authorList>
    </citation>
    <scope>NUCLEOTIDE SEQUENCE [LARGE SCALE GENOMIC DNA]</scope>
    <source>
        <strain evidence="5 8">LF13</strain>
    </source>
</reference>
<gene>
    <name evidence="5" type="ORF">Cabys_374</name>
    <name evidence="6" type="ORF">Calab_1647</name>
</gene>
<reference evidence="6 7" key="1">
    <citation type="submission" date="2011-09" db="EMBL/GenBank/DDBJ databases">
        <title>The permanent draft genome of Caldithrix abyssi DSM 13497.</title>
        <authorList>
            <consortium name="US DOE Joint Genome Institute (JGI-PGF)"/>
            <person name="Lucas S."/>
            <person name="Han J."/>
            <person name="Lapidus A."/>
            <person name="Bruce D."/>
            <person name="Goodwin L."/>
            <person name="Pitluck S."/>
            <person name="Peters L."/>
            <person name="Kyrpides N."/>
            <person name="Mavromatis K."/>
            <person name="Ivanova N."/>
            <person name="Mikhailova N."/>
            <person name="Chertkov O."/>
            <person name="Detter J.C."/>
            <person name="Tapia R."/>
            <person name="Han C."/>
            <person name="Land M."/>
            <person name="Hauser L."/>
            <person name="Markowitz V."/>
            <person name="Cheng J.-F."/>
            <person name="Hugenholtz P."/>
            <person name="Woyke T."/>
            <person name="Wu D."/>
            <person name="Spring S."/>
            <person name="Brambilla E."/>
            <person name="Klenk H.-P."/>
            <person name="Eisen J.A."/>
        </authorList>
    </citation>
    <scope>NUCLEOTIDE SEQUENCE [LARGE SCALE GENOMIC DNA]</scope>
    <source>
        <strain evidence="6 7">DSM 13497</strain>
    </source>
</reference>
<evidence type="ECO:0000313" key="7">
    <source>
        <dbReference type="Proteomes" id="UP000004671"/>
    </source>
</evidence>
<dbReference type="AlphaFoldDB" id="H1XRQ6"/>
<dbReference type="Gene3D" id="3.40.50.720">
    <property type="entry name" value="NAD(P)-binding Rossmann-like Domain"/>
    <property type="match status" value="1"/>
</dbReference>
<dbReference type="SUPFAM" id="SSF51735">
    <property type="entry name" value="NAD(P)-binding Rossmann-fold domains"/>
    <property type="match status" value="1"/>
</dbReference>
<dbReference type="EMBL" id="CP018099">
    <property type="protein sequence ID" value="APF17125.1"/>
    <property type="molecule type" value="Genomic_DNA"/>
</dbReference>
<evidence type="ECO:0000259" key="3">
    <source>
        <dbReference type="Pfam" id="PF01408"/>
    </source>
</evidence>
<evidence type="ECO:0000259" key="4">
    <source>
        <dbReference type="Pfam" id="PF22725"/>
    </source>
</evidence>
<dbReference type="PANTHER" id="PTHR22604:SF105">
    <property type="entry name" value="TRANS-1,2-DIHYDROBENZENE-1,2-DIOL DEHYDROGENASE"/>
    <property type="match status" value="1"/>
</dbReference>
<proteinExistence type="inferred from homology"/>
<dbReference type="PANTHER" id="PTHR22604">
    <property type="entry name" value="OXIDOREDUCTASES"/>
    <property type="match status" value="1"/>
</dbReference>
<keyword evidence="7" id="KW-1185">Reference proteome</keyword>
<name>H1XRQ6_CALAY</name>
<evidence type="ECO:0000256" key="2">
    <source>
        <dbReference type="ARBA" id="ARBA00023002"/>
    </source>
</evidence>
<dbReference type="InterPro" id="IPR055170">
    <property type="entry name" value="GFO_IDH_MocA-like_dom"/>
</dbReference>
<evidence type="ECO:0000313" key="6">
    <source>
        <dbReference type="EMBL" id="EHO41266.1"/>
    </source>
</evidence>
<dbReference type="GO" id="GO:0016491">
    <property type="term" value="F:oxidoreductase activity"/>
    <property type="evidence" value="ECO:0007669"/>
    <property type="project" value="UniProtKB-KW"/>
</dbReference>
<dbReference type="InterPro" id="IPR000683">
    <property type="entry name" value="Gfo/Idh/MocA-like_OxRdtase_N"/>
</dbReference>
<dbReference type="EMBL" id="CM001402">
    <property type="protein sequence ID" value="EHO41266.1"/>
    <property type="molecule type" value="Genomic_DNA"/>
</dbReference>
<keyword evidence="2" id="KW-0560">Oxidoreductase</keyword>
<dbReference type="STRING" id="880073.Cabys_374"/>
<feature type="domain" description="Gfo/Idh/MocA-like oxidoreductase N-terminal" evidence="3">
    <location>
        <begin position="5"/>
        <end position="121"/>
    </location>
</feature>
<dbReference type="SUPFAM" id="SSF55347">
    <property type="entry name" value="Glyceraldehyde-3-phosphate dehydrogenase-like, C-terminal domain"/>
    <property type="match status" value="1"/>
</dbReference>
<evidence type="ECO:0000256" key="1">
    <source>
        <dbReference type="ARBA" id="ARBA00010928"/>
    </source>
</evidence>
<dbReference type="Proteomes" id="UP000004671">
    <property type="component" value="Chromosome"/>
</dbReference>
<dbReference type="Proteomes" id="UP000183868">
    <property type="component" value="Chromosome"/>
</dbReference>
<dbReference type="Pfam" id="PF22725">
    <property type="entry name" value="GFO_IDH_MocA_C3"/>
    <property type="match status" value="1"/>
</dbReference>
<dbReference type="KEGG" id="caby:Cabys_374"/>